<dbReference type="Proteomes" id="UP000002774">
    <property type="component" value="Chromosome"/>
</dbReference>
<accession>H1YHY9</accession>
<evidence type="ECO:0000313" key="2">
    <source>
        <dbReference type="Proteomes" id="UP000002774"/>
    </source>
</evidence>
<keyword evidence="2" id="KW-1185">Reference proteome</keyword>
<reference evidence="1" key="1">
    <citation type="submission" date="2011-09" db="EMBL/GenBank/DDBJ databases">
        <title>The permanent draft genome of Mucilaginibacter paludis DSM 18603.</title>
        <authorList>
            <consortium name="US DOE Joint Genome Institute (JGI-PGF)"/>
            <person name="Lucas S."/>
            <person name="Han J."/>
            <person name="Lapidus A."/>
            <person name="Bruce D."/>
            <person name="Goodwin L."/>
            <person name="Pitluck S."/>
            <person name="Peters L."/>
            <person name="Kyrpides N."/>
            <person name="Mavromatis K."/>
            <person name="Ivanova N."/>
            <person name="Mikhailova N."/>
            <person name="Held B."/>
            <person name="Detter J.C."/>
            <person name="Tapia R."/>
            <person name="Han C."/>
            <person name="Land M."/>
            <person name="Hauser L."/>
            <person name="Markowitz V."/>
            <person name="Cheng J.-F."/>
            <person name="Hugenholtz P."/>
            <person name="Woyke T."/>
            <person name="Wu D."/>
            <person name="Tindall B."/>
            <person name="Brambilla E."/>
            <person name="Klenk H.-P."/>
            <person name="Eisen J.A."/>
        </authorList>
    </citation>
    <scope>NUCLEOTIDE SEQUENCE [LARGE SCALE GENOMIC DNA]</scope>
    <source>
        <strain evidence="1">DSM 18603</strain>
    </source>
</reference>
<protein>
    <submittedName>
        <fullName evidence="1">Uncharacterized protein</fullName>
    </submittedName>
</protein>
<gene>
    <name evidence="1" type="ORF">Mucpa_1377</name>
</gene>
<dbReference type="AlphaFoldDB" id="H1YHY9"/>
<proteinExistence type="predicted"/>
<dbReference type="RefSeq" id="WP_008505309.1">
    <property type="nucleotide sequence ID" value="NZ_CM001403.1"/>
</dbReference>
<dbReference type="EMBL" id="CM001403">
    <property type="protein sequence ID" value="EHQ25537.1"/>
    <property type="molecule type" value="Genomic_DNA"/>
</dbReference>
<sequence length="546" mass="63786">MLVSAIPGMIQKLFPMSAGIIFTGSQVNNVELNNLSDVDIIVFNFQFSVVSTVNAVISGISLDITLVPLYDIENVLLNESLHYRGILLSMIVNGRIIRDLDNKIVRSIQIAAKSFHKSGHVARTNIYNDRVKDLGRLAKEFRKELDFKQKFLLINDFIYHMSQIEIAKGSDWIISEKQKNRYLSSANGPFIEDMISIAKEHLFNEQVENLSKIADYITSYVENAKLFERSTGLLNRYVIDINFHNFTIETFYNVVVRALKNEEYFKERYKYSFTSPTQFHRIFSNRVSLTFQINSANDAILLNQDLKKLFNNLLRKKVQINTRATYIYTDSNPNSAFRTRFEDVAMEVERMIHGQVSESNCYSVERNLHISTIIFAHIFKFLNCAMDDVEKSLTYLIHRYFFMQSEQRKIKSMKEFMDYKNKKLQLHHLYYFKNKHDFADMVKKGFYYEANKSNSERKEYSGIIDELSVFLSEQSKSHESLISNNQLTYNILHNYCGITEADKALLFILSFEQLAQLLHFDFTHKGLSLYILVNSINELRNQKHDD</sequence>
<organism evidence="1 2">
    <name type="scientific">Mucilaginibacter paludis DSM 18603</name>
    <dbReference type="NCBI Taxonomy" id="714943"/>
    <lineage>
        <taxon>Bacteria</taxon>
        <taxon>Pseudomonadati</taxon>
        <taxon>Bacteroidota</taxon>
        <taxon>Sphingobacteriia</taxon>
        <taxon>Sphingobacteriales</taxon>
        <taxon>Sphingobacteriaceae</taxon>
        <taxon>Mucilaginibacter</taxon>
    </lineage>
</organism>
<evidence type="ECO:0000313" key="1">
    <source>
        <dbReference type="EMBL" id="EHQ25537.1"/>
    </source>
</evidence>
<name>H1YHY9_9SPHI</name>
<dbReference type="eggNOG" id="ENOG5033W3W">
    <property type="taxonomic scope" value="Bacteria"/>
</dbReference>
<dbReference type="HOGENOM" id="CLU_498575_0_0_10"/>